<reference evidence="2" key="1">
    <citation type="submission" date="2020-08" db="EMBL/GenBank/DDBJ databases">
        <title>Multicomponent nature underlies the extraordinary mechanical properties of spider dragline silk.</title>
        <authorList>
            <person name="Kono N."/>
            <person name="Nakamura H."/>
            <person name="Mori M."/>
            <person name="Yoshida Y."/>
            <person name="Ohtoshi R."/>
            <person name="Malay A.D."/>
            <person name="Moran D.A.P."/>
            <person name="Tomita M."/>
            <person name="Numata K."/>
            <person name="Arakawa K."/>
        </authorList>
    </citation>
    <scope>NUCLEOTIDE SEQUENCE</scope>
</reference>
<protein>
    <submittedName>
        <fullName evidence="2">Uncharacterized protein</fullName>
    </submittedName>
</protein>
<proteinExistence type="predicted"/>
<dbReference type="Proteomes" id="UP000886998">
    <property type="component" value="Unassembled WGS sequence"/>
</dbReference>
<feature type="compositionally biased region" description="Basic residues" evidence="1">
    <location>
        <begin position="154"/>
        <end position="174"/>
    </location>
</feature>
<name>A0A8X7CPN3_9ARAC</name>
<sequence length="187" mass="21351">MEKTRYDYGMHKYTSPTQDPLHRTLYSPANNLKYKKTSRNTLLPLGPQQSLNSLAPFMTTVDPEVTDLFQRLKYYQEELKKPNVSMAPYLLVQRQAALFTESPSSPLNPLKGLPPNNLNLKAKESMRIFKTLSGDKDQKPPLYNNFFPETGKHLINKGKGHHKNTKSIRPKPKTKIPPLKCFTAPTP</sequence>
<feature type="region of interest" description="Disordered" evidence="1">
    <location>
        <begin position="154"/>
        <end position="177"/>
    </location>
</feature>
<dbReference type="EMBL" id="BMAV01018980">
    <property type="protein sequence ID" value="GFY71602.1"/>
    <property type="molecule type" value="Genomic_DNA"/>
</dbReference>
<keyword evidence="3" id="KW-1185">Reference proteome</keyword>
<organism evidence="2 3">
    <name type="scientific">Trichonephila inaurata madagascariensis</name>
    <dbReference type="NCBI Taxonomy" id="2747483"/>
    <lineage>
        <taxon>Eukaryota</taxon>
        <taxon>Metazoa</taxon>
        <taxon>Ecdysozoa</taxon>
        <taxon>Arthropoda</taxon>
        <taxon>Chelicerata</taxon>
        <taxon>Arachnida</taxon>
        <taxon>Araneae</taxon>
        <taxon>Araneomorphae</taxon>
        <taxon>Entelegynae</taxon>
        <taxon>Araneoidea</taxon>
        <taxon>Nephilidae</taxon>
        <taxon>Trichonephila</taxon>
        <taxon>Trichonephila inaurata</taxon>
    </lineage>
</organism>
<gene>
    <name evidence="2" type="ORF">TNIN_363591</name>
</gene>
<comment type="caution">
    <text evidence="2">The sequence shown here is derived from an EMBL/GenBank/DDBJ whole genome shotgun (WGS) entry which is preliminary data.</text>
</comment>
<evidence type="ECO:0000313" key="3">
    <source>
        <dbReference type="Proteomes" id="UP000886998"/>
    </source>
</evidence>
<evidence type="ECO:0000256" key="1">
    <source>
        <dbReference type="SAM" id="MobiDB-lite"/>
    </source>
</evidence>
<accession>A0A8X7CPN3</accession>
<evidence type="ECO:0000313" key="2">
    <source>
        <dbReference type="EMBL" id="GFY71602.1"/>
    </source>
</evidence>
<dbReference type="AlphaFoldDB" id="A0A8X7CPN3"/>